<protein>
    <submittedName>
        <fullName evidence="2">Uncharacterized protein</fullName>
    </submittedName>
</protein>
<accession>A0A2P5XZU5</accession>
<evidence type="ECO:0000313" key="3">
    <source>
        <dbReference type="Proteomes" id="UP000239757"/>
    </source>
</evidence>
<proteinExistence type="predicted"/>
<gene>
    <name evidence="2" type="ORF">GOBAR_AA11782</name>
</gene>
<dbReference type="Proteomes" id="UP000239757">
    <property type="component" value="Unassembled WGS sequence"/>
</dbReference>
<organism evidence="2 3">
    <name type="scientific">Gossypium barbadense</name>
    <name type="common">Sea Island cotton</name>
    <name type="synonym">Hibiscus barbadensis</name>
    <dbReference type="NCBI Taxonomy" id="3634"/>
    <lineage>
        <taxon>Eukaryota</taxon>
        <taxon>Viridiplantae</taxon>
        <taxon>Streptophyta</taxon>
        <taxon>Embryophyta</taxon>
        <taxon>Tracheophyta</taxon>
        <taxon>Spermatophyta</taxon>
        <taxon>Magnoliopsida</taxon>
        <taxon>eudicotyledons</taxon>
        <taxon>Gunneridae</taxon>
        <taxon>Pentapetalae</taxon>
        <taxon>rosids</taxon>
        <taxon>malvids</taxon>
        <taxon>Malvales</taxon>
        <taxon>Malvaceae</taxon>
        <taxon>Malvoideae</taxon>
        <taxon>Gossypium</taxon>
    </lineage>
</organism>
<keyword evidence="1" id="KW-1133">Transmembrane helix</keyword>
<evidence type="ECO:0000313" key="2">
    <source>
        <dbReference type="EMBL" id="PPS08862.1"/>
    </source>
</evidence>
<name>A0A2P5XZU5_GOSBA</name>
<dbReference type="AlphaFoldDB" id="A0A2P5XZU5"/>
<dbReference type="EMBL" id="KZ663942">
    <property type="protein sequence ID" value="PPS08862.1"/>
    <property type="molecule type" value="Genomic_DNA"/>
</dbReference>
<keyword evidence="1" id="KW-0812">Transmembrane</keyword>
<feature type="transmembrane region" description="Helical" evidence="1">
    <location>
        <begin position="272"/>
        <end position="299"/>
    </location>
</feature>
<keyword evidence="1" id="KW-0472">Membrane</keyword>
<evidence type="ECO:0000256" key="1">
    <source>
        <dbReference type="SAM" id="Phobius"/>
    </source>
</evidence>
<sequence>MRPDTASILELYRVWSEFYQTCPRRRNLGHVPCLALHVCSWNALSSEFYTSLLLLPVACLAVAFRLRCTEARMRLVCCDILAGVLVIAPVSPNYQHELRQASSSMYCLSRLCATHSGKSVVKPGRAPGETLRPRLALTLSPSDRVLLYHEAPWPRFKKKARPQKMGASIEYERRPNSNRGSAFRADSHSLECEYEYRDMCNITVIVRYRFELRPDVEEGCCCLVAGSSVPLESTTPRPHLSCRASDSARTCDRSSLSIAFCRFSSAPSLPDLLFVLLCCSFIIGEIPVASFVLFLGMWADLCLVLPLVRRCN</sequence>
<reference evidence="2 3" key="1">
    <citation type="submission" date="2015-01" db="EMBL/GenBank/DDBJ databases">
        <title>Genome of allotetraploid Gossypium barbadense reveals genomic plasticity and fiber elongation in cotton evolution.</title>
        <authorList>
            <person name="Chen X."/>
            <person name="Liu X."/>
            <person name="Zhao B."/>
            <person name="Zheng H."/>
            <person name="Hu Y."/>
            <person name="Lu G."/>
            <person name="Yang C."/>
            <person name="Chen J."/>
            <person name="Shan C."/>
            <person name="Zhang L."/>
            <person name="Zhou Y."/>
            <person name="Wang L."/>
            <person name="Guo W."/>
            <person name="Bai Y."/>
            <person name="Ruan J."/>
            <person name="Shangguan X."/>
            <person name="Mao Y."/>
            <person name="Jiang J."/>
            <person name="Zhu Y."/>
            <person name="Lei J."/>
            <person name="Kang H."/>
            <person name="Chen S."/>
            <person name="He X."/>
            <person name="Wang R."/>
            <person name="Wang Y."/>
            <person name="Chen J."/>
            <person name="Wang L."/>
            <person name="Yu S."/>
            <person name="Wang B."/>
            <person name="Wei J."/>
            <person name="Song S."/>
            <person name="Lu X."/>
            <person name="Gao Z."/>
            <person name="Gu W."/>
            <person name="Deng X."/>
            <person name="Ma D."/>
            <person name="Wang S."/>
            <person name="Liang W."/>
            <person name="Fang L."/>
            <person name="Cai C."/>
            <person name="Zhu X."/>
            <person name="Zhou B."/>
            <person name="Zhang Y."/>
            <person name="Chen Z."/>
            <person name="Xu S."/>
            <person name="Zhu R."/>
            <person name="Wang S."/>
            <person name="Zhang T."/>
            <person name="Zhao G."/>
        </authorList>
    </citation>
    <scope>NUCLEOTIDE SEQUENCE [LARGE SCALE GENOMIC DNA]</scope>
    <source>
        <strain evidence="3">cv. Xinhai21</strain>
        <tissue evidence="2">Leaf</tissue>
    </source>
</reference>